<evidence type="ECO:0000313" key="6">
    <source>
        <dbReference type="Proteomes" id="UP001159427"/>
    </source>
</evidence>
<feature type="domain" description="BEN" evidence="4">
    <location>
        <begin position="941"/>
        <end position="1040"/>
    </location>
</feature>
<dbReference type="EMBL" id="CALNXI010001415">
    <property type="protein sequence ID" value="CAH3168291.1"/>
    <property type="molecule type" value="Genomic_DNA"/>
</dbReference>
<feature type="compositionally biased region" description="Acidic residues" evidence="2">
    <location>
        <begin position="14"/>
        <end position="23"/>
    </location>
</feature>
<dbReference type="Proteomes" id="UP001159427">
    <property type="component" value="Unassembled WGS sequence"/>
</dbReference>
<evidence type="ECO:0000256" key="2">
    <source>
        <dbReference type="SAM" id="MobiDB-lite"/>
    </source>
</evidence>
<feature type="compositionally biased region" description="Polar residues" evidence="2">
    <location>
        <begin position="829"/>
        <end position="855"/>
    </location>
</feature>
<dbReference type="SUPFAM" id="SSF46689">
    <property type="entry name" value="Homeodomain-like"/>
    <property type="match status" value="1"/>
</dbReference>
<evidence type="ECO:0008006" key="7">
    <source>
        <dbReference type="Google" id="ProtNLM"/>
    </source>
</evidence>
<evidence type="ECO:0000256" key="1">
    <source>
        <dbReference type="SAM" id="Coils"/>
    </source>
</evidence>
<feature type="non-terminal residue" evidence="5">
    <location>
        <position position="1"/>
    </location>
</feature>
<feature type="compositionally biased region" description="Polar residues" evidence="2">
    <location>
        <begin position="899"/>
        <end position="919"/>
    </location>
</feature>
<feature type="compositionally biased region" description="Polar residues" evidence="2">
    <location>
        <begin position="127"/>
        <end position="136"/>
    </location>
</feature>
<feature type="region of interest" description="Disordered" evidence="2">
    <location>
        <begin position="372"/>
        <end position="396"/>
    </location>
</feature>
<feature type="compositionally biased region" description="Basic and acidic residues" evidence="2">
    <location>
        <begin position="801"/>
        <end position="812"/>
    </location>
</feature>
<feature type="compositionally biased region" description="Acidic residues" evidence="2">
    <location>
        <begin position="725"/>
        <end position="742"/>
    </location>
</feature>
<dbReference type="SMART" id="SM01025">
    <property type="entry name" value="BEN"/>
    <property type="match status" value="2"/>
</dbReference>
<feature type="region of interest" description="Disordered" evidence="2">
    <location>
        <begin position="105"/>
        <end position="168"/>
    </location>
</feature>
<comment type="caution">
    <text evidence="5">The sequence shown here is derived from an EMBL/GenBank/DDBJ whole genome shotgun (WGS) entry which is preliminary data.</text>
</comment>
<dbReference type="PROSITE" id="PS51457">
    <property type="entry name" value="BEN"/>
    <property type="match status" value="2"/>
</dbReference>
<dbReference type="InterPro" id="IPR009057">
    <property type="entry name" value="Homeodomain-like_sf"/>
</dbReference>
<feature type="domain" description="BEN" evidence="4">
    <location>
        <begin position="571"/>
        <end position="693"/>
    </location>
</feature>
<feature type="compositionally biased region" description="Basic and acidic residues" evidence="2">
    <location>
        <begin position="271"/>
        <end position="298"/>
    </location>
</feature>
<evidence type="ECO:0000259" key="4">
    <source>
        <dbReference type="PROSITE" id="PS51457"/>
    </source>
</evidence>
<dbReference type="PROSITE" id="PS50090">
    <property type="entry name" value="MYB_LIKE"/>
    <property type="match status" value="1"/>
</dbReference>
<feature type="compositionally biased region" description="Basic and acidic residues" evidence="2">
    <location>
        <begin position="137"/>
        <end position="151"/>
    </location>
</feature>
<feature type="region of interest" description="Disordered" evidence="2">
    <location>
        <begin position="269"/>
        <end position="299"/>
    </location>
</feature>
<organism evidence="5 6">
    <name type="scientific">Porites evermanni</name>
    <dbReference type="NCBI Taxonomy" id="104178"/>
    <lineage>
        <taxon>Eukaryota</taxon>
        <taxon>Metazoa</taxon>
        <taxon>Cnidaria</taxon>
        <taxon>Anthozoa</taxon>
        <taxon>Hexacorallia</taxon>
        <taxon>Scleractinia</taxon>
        <taxon>Fungiina</taxon>
        <taxon>Poritidae</taxon>
        <taxon>Porites</taxon>
    </lineage>
</organism>
<feature type="region of interest" description="Disordered" evidence="2">
    <location>
        <begin position="688"/>
        <end position="919"/>
    </location>
</feature>
<evidence type="ECO:0000259" key="3">
    <source>
        <dbReference type="PROSITE" id="PS50090"/>
    </source>
</evidence>
<name>A0ABN8QSZ0_9CNID</name>
<proteinExistence type="predicted"/>
<dbReference type="CDD" id="cd00167">
    <property type="entry name" value="SANT"/>
    <property type="match status" value="1"/>
</dbReference>
<sequence length="1059" mass="115780">QSASSAKKSSENATDQESDEWSEEEKKRLLDALKRDDGKNNWRWITRQVNSKTMNQAILSLKLDNIFIKINLFFLASSKRPIAPKDTGPLEGWINATKRLRGDNDVDGTCIPQQTQTSREEECQDLDSGSENAPTSTHEELHCNGDGKEEEQQQVPELTSNSDHHKNTLSPNIVTEEQFQRTNSLMEDLLNNQKEMMQKISVLESTLEDLRSDGSSTQSSLMDMLIKITSKLDSLSNNAPHGCCGGPVIIQTTPHANLIHQPVLGSCSSCRDGKQDKRQESSMAVSDKESSTINEKNDTISTVSLSRTSVQTSSTISQSVSSRKSNSESCTANLIIDSHKDPLPQSQEIQSSTPLPEITLCSASAPITADSSVSTSNCGSSINVPSESPTKVTTTIPPKERLPERCEEKSLRQEPCLPVVVECHSLSNRTSSVASVINLSPSIAVTAIANSDQTTVVSMASSQQRGNVQNRIGFIKTTTLSVHQIKPFCKFLCCPCPNITSGEQEQEQQDGMSGITNIFVFTAIEACDKQRMDAASPKELLNAAMLISNYITDHPNSEHQDQWQSCLSAIVTDYHKNLDPSKGDSLQLVSIGYNPYVVLTQYDLEDMLDKSKGRPKYFALRLAEKLFGIDVLIKSTPYGIGGKAALHPVILDAIKVEVLRQFASDMSNEGQIALWKSCVTSIAQRCKRARNPRKDRSQTRASANNVDVSLPSMAVGGGIQLSEHDENDDSQGELDEEDDDCDMGSFDQSAARCTPPLIRIPSDDEKTPTKNGTEEGDYNDAGCITPMKDSTVRPESVADSSMEKHDGTEGERSIPPGIDPDITVVHLPSNLQTSVEPQVKSTAQRQSSVVVTTRHATAGSGNSVSVSGEERTRIDTQQSVSGREGENNDESKEKGSPLAGNSSGNYMVQSFPSSPNASKESVTVSGIRMTADYFHVLVGGNPNVVIPRQKYLDAVTKSSQPTHFAVRLAELVFGDDVLEASTVTGGKRGTMQLDPIMIKAIQMEVTERFLKTLDPEQQNVVWRKCVTSIATRCKTLRYNRAKTAENQWTLVHPSQVSPE</sequence>
<dbReference type="InterPro" id="IPR018379">
    <property type="entry name" value="BEN_domain"/>
</dbReference>
<feature type="domain" description="Myb-like" evidence="3">
    <location>
        <begin position="13"/>
        <end position="56"/>
    </location>
</feature>
<keyword evidence="1" id="KW-0175">Coiled coil</keyword>
<accession>A0ABN8QSZ0</accession>
<dbReference type="InterPro" id="IPR001005">
    <property type="entry name" value="SANT/Myb"/>
</dbReference>
<feature type="coiled-coil region" evidence="1">
    <location>
        <begin position="186"/>
        <end position="213"/>
    </location>
</feature>
<protein>
    <recommendedName>
        <fullName evidence="7">BEN domain-containing protein</fullName>
    </recommendedName>
</protein>
<keyword evidence="6" id="KW-1185">Reference proteome</keyword>
<evidence type="ECO:0000313" key="5">
    <source>
        <dbReference type="EMBL" id="CAH3168291.1"/>
    </source>
</evidence>
<reference evidence="5 6" key="1">
    <citation type="submission" date="2022-05" db="EMBL/GenBank/DDBJ databases">
        <authorList>
            <consortium name="Genoscope - CEA"/>
            <person name="William W."/>
        </authorList>
    </citation>
    <scope>NUCLEOTIDE SEQUENCE [LARGE SCALE GENOMIC DNA]</scope>
</reference>
<feature type="compositionally biased region" description="Basic and acidic residues" evidence="2">
    <location>
        <begin position="883"/>
        <end position="895"/>
    </location>
</feature>
<feature type="region of interest" description="Disordered" evidence="2">
    <location>
        <begin position="1"/>
        <end position="25"/>
    </location>
</feature>
<dbReference type="Pfam" id="PF10523">
    <property type="entry name" value="BEN"/>
    <property type="match status" value="1"/>
</dbReference>
<gene>
    <name evidence="5" type="ORF">PEVE_00006450</name>
</gene>